<sequence length="491" mass="54177">MELVPDLPEPVKGGAKKKPLMGAVKPRLMSPPLKGKSFGPEFAEFAEKCGYPLFPWQKYISNDFLTVDQNDSFERKTVGIILSRQNGKTMLIALRILFGLFILGERSIVAMSSKRGMAEDTFRKVCSIIEANEFLRVQTKLNRGEVGYRGNGKEHLDLLNGARYEIVAGTADGARGKSANLLFVDELRYISEEAWAAAKPITIAMGNKAQTYVCSNAGDAYSQVLNDLRDRALSYPSKTLGWYEYSAPQHSKPSDRNAWAMSNPSLGITITEEGLEEALSVMPMEKFLPEHLCMWVSSLSSPWPLGAWEALADKSLSMPVGRDTFFAFDVAISKRTASLVAGQYLPDGRIGLGIMQQWRSDTAVDELKIAAEIKSEWVDKYHPRMIMFDHYSTASIAARLAASGCRMIDISGQEFYQASGDLLDAIVNNRVVHMGQESFDLQMSACAAKTNDSSWRIIRRASAGDVSAPISAAMIVHKMNEPVSTPMIVSI</sequence>
<reference evidence="2" key="1">
    <citation type="submission" date="2020-05" db="EMBL/GenBank/DDBJ databases">
        <authorList>
            <person name="Chiriac C."/>
            <person name="Salcher M."/>
            <person name="Ghai R."/>
            <person name="Kavagutti S V."/>
        </authorList>
    </citation>
    <scope>NUCLEOTIDE SEQUENCE</scope>
</reference>
<feature type="domain" description="Terminase large subunit-like ATPase" evidence="1">
    <location>
        <begin position="76"/>
        <end position="229"/>
    </location>
</feature>
<dbReference type="InterPro" id="IPR005021">
    <property type="entry name" value="Terminase_largesu-like"/>
</dbReference>
<name>A0A6J5T309_9CAUD</name>
<gene>
    <name evidence="2" type="ORF">UFOVP1648_11</name>
</gene>
<dbReference type="PANTHER" id="PTHR41287">
    <property type="match status" value="1"/>
</dbReference>
<dbReference type="Gene3D" id="3.40.50.300">
    <property type="entry name" value="P-loop containing nucleotide triphosphate hydrolases"/>
    <property type="match status" value="1"/>
</dbReference>
<dbReference type="Pfam" id="PF03354">
    <property type="entry name" value="TerL_ATPase"/>
    <property type="match status" value="1"/>
</dbReference>
<proteinExistence type="predicted"/>
<organism evidence="2">
    <name type="scientific">uncultured Caudovirales phage</name>
    <dbReference type="NCBI Taxonomy" id="2100421"/>
    <lineage>
        <taxon>Viruses</taxon>
        <taxon>Duplodnaviria</taxon>
        <taxon>Heunggongvirae</taxon>
        <taxon>Uroviricota</taxon>
        <taxon>Caudoviricetes</taxon>
        <taxon>Peduoviridae</taxon>
        <taxon>Maltschvirus</taxon>
        <taxon>Maltschvirus maltsch</taxon>
    </lineage>
</organism>
<dbReference type="PANTHER" id="PTHR41287:SF1">
    <property type="entry name" value="PROTEIN YMFN"/>
    <property type="match status" value="1"/>
</dbReference>
<evidence type="ECO:0000313" key="2">
    <source>
        <dbReference type="EMBL" id="CAB4222038.1"/>
    </source>
</evidence>
<protein>
    <submittedName>
        <fullName evidence="2">COG4626 Phage terminase-like protein, large subunit</fullName>
    </submittedName>
</protein>
<dbReference type="InterPro" id="IPR027417">
    <property type="entry name" value="P-loop_NTPase"/>
</dbReference>
<evidence type="ECO:0000259" key="1">
    <source>
        <dbReference type="Pfam" id="PF03354"/>
    </source>
</evidence>
<dbReference type="EMBL" id="LR797520">
    <property type="protein sequence ID" value="CAB4222038.1"/>
    <property type="molecule type" value="Genomic_DNA"/>
</dbReference>
<accession>A0A6J5T309</accession>
<dbReference type="InterPro" id="IPR046461">
    <property type="entry name" value="TerL_ATPase"/>
</dbReference>